<keyword evidence="1" id="KW-1133">Transmembrane helix</keyword>
<dbReference type="EMBL" id="CP000612">
    <property type="protein sequence ID" value="ABO51204.1"/>
    <property type="molecule type" value="Genomic_DNA"/>
</dbReference>
<dbReference type="PROSITE" id="PS50887">
    <property type="entry name" value="GGDEF"/>
    <property type="match status" value="1"/>
</dbReference>
<keyword evidence="1" id="KW-0472">Membrane</keyword>
<dbReference type="Proteomes" id="UP000001556">
    <property type="component" value="Chromosome"/>
</dbReference>
<dbReference type="NCBIfam" id="TIGR00254">
    <property type="entry name" value="GGDEF"/>
    <property type="match status" value="1"/>
</dbReference>
<name>A4J801_DESRM</name>
<dbReference type="Pfam" id="PF00990">
    <property type="entry name" value="GGDEF"/>
    <property type="match status" value="1"/>
</dbReference>
<evidence type="ECO:0000259" key="2">
    <source>
        <dbReference type="PROSITE" id="PS50887"/>
    </source>
</evidence>
<feature type="transmembrane region" description="Helical" evidence="1">
    <location>
        <begin position="12"/>
        <end position="32"/>
    </location>
</feature>
<dbReference type="PANTHER" id="PTHR45138">
    <property type="entry name" value="REGULATORY COMPONENTS OF SENSORY TRANSDUCTION SYSTEM"/>
    <property type="match status" value="1"/>
</dbReference>
<dbReference type="InterPro" id="IPR029787">
    <property type="entry name" value="Nucleotide_cyclase"/>
</dbReference>
<dbReference type="GO" id="GO:0052621">
    <property type="term" value="F:diguanylate cyclase activity"/>
    <property type="evidence" value="ECO:0007669"/>
    <property type="project" value="TreeGrafter"/>
</dbReference>
<evidence type="ECO:0000256" key="1">
    <source>
        <dbReference type="SAM" id="Phobius"/>
    </source>
</evidence>
<accession>A4J801</accession>
<dbReference type="Gene3D" id="3.30.70.270">
    <property type="match status" value="1"/>
</dbReference>
<dbReference type="InterPro" id="IPR050469">
    <property type="entry name" value="Diguanylate_Cyclase"/>
</dbReference>
<dbReference type="SUPFAM" id="SSF55073">
    <property type="entry name" value="Nucleotide cyclase"/>
    <property type="match status" value="1"/>
</dbReference>
<dbReference type="InterPro" id="IPR000160">
    <property type="entry name" value="GGDEF_dom"/>
</dbReference>
<feature type="domain" description="GGDEF" evidence="2">
    <location>
        <begin position="275"/>
        <end position="409"/>
    </location>
</feature>
<feature type="transmembrane region" description="Helical" evidence="1">
    <location>
        <begin position="213"/>
        <end position="237"/>
    </location>
</feature>
<dbReference type="STRING" id="349161.Dred_2700"/>
<organism evidence="3 4">
    <name type="scientific">Desulforamulus reducens (strain ATCC BAA-1160 / DSM 100696 / MI-1)</name>
    <name type="common">Desulfotomaculum reducens</name>
    <dbReference type="NCBI Taxonomy" id="349161"/>
    <lineage>
        <taxon>Bacteria</taxon>
        <taxon>Bacillati</taxon>
        <taxon>Bacillota</taxon>
        <taxon>Clostridia</taxon>
        <taxon>Eubacteriales</taxon>
        <taxon>Peptococcaceae</taxon>
        <taxon>Desulforamulus</taxon>
    </lineage>
</organism>
<proteinExistence type="predicted"/>
<keyword evidence="4" id="KW-1185">Reference proteome</keyword>
<keyword evidence="1" id="KW-0812">Transmembrane</keyword>
<dbReference type="RefSeq" id="WP_011879001.1">
    <property type="nucleotide sequence ID" value="NC_009253.1"/>
</dbReference>
<dbReference type="PANTHER" id="PTHR45138:SF9">
    <property type="entry name" value="DIGUANYLATE CYCLASE DGCM-RELATED"/>
    <property type="match status" value="1"/>
</dbReference>
<protein>
    <submittedName>
        <fullName evidence="3">Diguanylate cyclase</fullName>
    </submittedName>
</protein>
<sequence>MVNIRITSPLKIFLVSFLAMTIAMATLAYATYQACYDILAKDLGLRAQFSAQVAASLIEVDQELVNQMKQLDILSSRNHVAAMEFKRKMAPLLKHSDIKYIYVETKLSGSEIRYFVSPEEEKLYAQPPGTPMEYFYVLTSEDESGYRNRDRYDVANPLRERAYVERVPTYGLDTNNRWGSVITGYQPLFDHNNQFIGLLGVDIALHQFDRSVWYVKNIVIMSFGIIVLLGGIILFFASKILSKPLYMDELTKLFNREYMKIRLESEIRRARRNKLPLSFLMLDLDYFKSINDCFGHQTGDLILKKISELICVSLREEDLAFRYGGEEIAILLPETGLYEAKIVAERLRQVIETNSLYVNHYEEPIHVTISIGLAELAAKDTQETLIKKADDALYLAKKKGRNCYQCIEESGKNLSPE</sequence>
<dbReference type="OrthoDB" id="9783388at2"/>
<gene>
    <name evidence="3" type="ordered locus">Dred_2700</name>
</gene>
<dbReference type="FunFam" id="3.30.70.270:FF:000001">
    <property type="entry name" value="Diguanylate cyclase domain protein"/>
    <property type="match status" value="1"/>
</dbReference>
<dbReference type="SMART" id="SM00267">
    <property type="entry name" value="GGDEF"/>
    <property type="match status" value="1"/>
</dbReference>
<dbReference type="KEGG" id="drm:Dred_2700"/>
<evidence type="ECO:0000313" key="3">
    <source>
        <dbReference type="EMBL" id="ABO51204.1"/>
    </source>
</evidence>
<dbReference type="CDD" id="cd01949">
    <property type="entry name" value="GGDEF"/>
    <property type="match status" value="1"/>
</dbReference>
<reference evidence="3 4" key="1">
    <citation type="submission" date="2007-03" db="EMBL/GenBank/DDBJ databases">
        <title>Complete sequence of Desulfotomaculum reducens MI-1.</title>
        <authorList>
            <consortium name="US DOE Joint Genome Institute"/>
            <person name="Copeland A."/>
            <person name="Lucas S."/>
            <person name="Lapidus A."/>
            <person name="Barry K."/>
            <person name="Detter J.C."/>
            <person name="Glavina del Rio T."/>
            <person name="Hammon N."/>
            <person name="Israni S."/>
            <person name="Dalin E."/>
            <person name="Tice H."/>
            <person name="Pitluck S."/>
            <person name="Sims D."/>
            <person name="Brettin T."/>
            <person name="Bruce D."/>
            <person name="Han C."/>
            <person name="Tapia R."/>
            <person name="Schmutz J."/>
            <person name="Larimer F."/>
            <person name="Land M."/>
            <person name="Hauser L."/>
            <person name="Kyrpides N."/>
            <person name="Kim E."/>
            <person name="Tebo B.M."/>
            <person name="Richardson P."/>
        </authorList>
    </citation>
    <scope>NUCLEOTIDE SEQUENCE [LARGE SCALE GENOMIC DNA]</scope>
    <source>
        <strain evidence="3 4">MI-1</strain>
    </source>
</reference>
<dbReference type="AlphaFoldDB" id="A4J801"/>
<dbReference type="InterPro" id="IPR043128">
    <property type="entry name" value="Rev_trsase/Diguanyl_cyclase"/>
</dbReference>
<evidence type="ECO:0000313" key="4">
    <source>
        <dbReference type="Proteomes" id="UP000001556"/>
    </source>
</evidence>
<dbReference type="eggNOG" id="COG3706">
    <property type="taxonomic scope" value="Bacteria"/>
</dbReference>
<dbReference type="HOGENOM" id="CLU_658458_0_0_9"/>